<dbReference type="Gene3D" id="1.25.40.20">
    <property type="entry name" value="Ankyrin repeat-containing domain"/>
    <property type="match status" value="1"/>
</dbReference>
<dbReference type="SUPFAM" id="SSF140860">
    <property type="entry name" value="Pseudo ankyrin repeat-like"/>
    <property type="match status" value="1"/>
</dbReference>
<comment type="caution">
    <text evidence="1">The sequence shown here is derived from an EMBL/GenBank/DDBJ whole genome shotgun (WGS) entry which is preliminary data.</text>
</comment>
<reference evidence="1" key="1">
    <citation type="submission" date="2020-05" db="EMBL/GenBank/DDBJ databases">
        <title>Phylogenomic resolution of chytrid fungi.</title>
        <authorList>
            <person name="Stajich J.E."/>
            <person name="Amses K."/>
            <person name="Simmons R."/>
            <person name="Seto K."/>
            <person name="Myers J."/>
            <person name="Bonds A."/>
            <person name="Quandt C.A."/>
            <person name="Barry K."/>
            <person name="Liu P."/>
            <person name="Grigoriev I."/>
            <person name="Longcore J.E."/>
            <person name="James T.Y."/>
        </authorList>
    </citation>
    <scope>NUCLEOTIDE SEQUENCE</scope>
    <source>
        <strain evidence="1">JEL0476</strain>
    </source>
</reference>
<dbReference type="Pfam" id="PF12796">
    <property type="entry name" value="Ank_2"/>
    <property type="match status" value="1"/>
</dbReference>
<dbReference type="EMBL" id="JADGJW010000272">
    <property type="protein sequence ID" value="KAJ3220808.1"/>
    <property type="molecule type" value="Genomic_DNA"/>
</dbReference>
<organism evidence="1 2">
    <name type="scientific">Clydaea vesicula</name>
    <dbReference type="NCBI Taxonomy" id="447962"/>
    <lineage>
        <taxon>Eukaryota</taxon>
        <taxon>Fungi</taxon>
        <taxon>Fungi incertae sedis</taxon>
        <taxon>Chytridiomycota</taxon>
        <taxon>Chytridiomycota incertae sedis</taxon>
        <taxon>Chytridiomycetes</taxon>
        <taxon>Lobulomycetales</taxon>
        <taxon>Lobulomycetaceae</taxon>
        <taxon>Clydaea</taxon>
    </lineage>
</organism>
<keyword evidence="2" id="KW-1185">Reference proteome</keyword>
<gene>
    <name evidence="1" type="ORF">HK099_004007</name>
</gene>
<evidence type="ECO:0008006" key="3">
    <source>
        <dbReference type="Google" id="ProtNLM"/>
    </source>
</evidence>
<sequence>MNLFLNGQLFIMFCKYGKVEGVKEFLSLGLNPAVDNQICIKLSSENGQFEVVRLLLKDKRIDPSHAGNFAVNKAIENGHLKVVNLLLENKKVKELYDTKKFCWY</sequence>
<dbReference type="AlphaFoldDB" id="A0AAD5Y0J2"/>
<dbReference type="InterPro" id="IPR036770">
    <property type="entry name" value="Ankyrin_rpt-contain_sf"/>
</dbReference>
<dbReference type="Proteomes" id="UP001211065">
    <property type="component" value="Unassembled WGS sequence"/>
</dbReference>
<dbReference type="InterPro" id="IPR002110">
    <property type="entry name" value="Ankyrin_rpt"/>
</dbReference>
<evidence type="ECO:0000313" key="2">
    <source>
        <dbReference type="Proteomes" id="UP001211065"/>
    </source>
</evidence>
<proteinExistence type="predicted"/>
<evidence type="ECO:0000313" key="1">
    <source>
        <dbReference type="EMBL" id="KAJ3220808.1"/>
    </source>
</evidence>
<protein>
    <recommendedName>
        <fullName evidence="3">Ankyrin repeat protein</fullName>
    </recommendedName>
</protein>
<name>A0AAD5Y0J2_9FUNG</name>
<accession>A0AAD5Y0J2</accession>